<dbReference type="OrthoDB" id="9811402at2"/>
<protein>
    <recommendedName>
        <fullName evidence="1">UPF0342 protein EDD62_0989</fullName>
    </recommendedName>
</protein>
<comment type="similarity">
    <text evidence="1">Belongs to the UPF0342 family.</text>
</comment>
<keyword evidence="3" id="KW-1185">Reference proteome</keyword>
<accession>A0A3N5BKV2</accession>
<evidence type="ECO:0000313" key="2">
    <source>
        <dbReference type="EMBL" id="RPF58343.1"/>
    </source>
</evidence>
<evidence type="ECO:0000256" key="1">
    <source>
        <dbReference type="HAMAP-Rule" id="MF_01526"/>
    </source>
</evidence>
<dbReference type="Pfam" id="PF06133">
    <property type="entry name" value="Com_YlbF"/>
    <property type="match status" value="1"/>
</dbReference>
<dbReference type="SUPFAM" id="SSF158622">
    <property type="entry name" value="YheA/YmcA-like"/>
    <property type="match status" value="1"/>
</dbReference>
<proteinExistence type="inferred from homology"/>
<sequence length="119" mass="13933">MSNNIHDKAHEMSKIIRESEEFNNIKEAYNNVNADPETKKTFDDFRNIQMTLQQKQMQGEEITEEEVQQAQASAEQIEQNETIKGLMEAEQRMSVLIQDVNKIIMEPIEELYGLQQDEE</sequence>
<dbReference type="Gene3D" id="1.20.1500.10">
    <property type="entry name" value="YheA/YmcA-like"/>
    <property type="match status" value="1"/>
</dbReference>
<dbReference type="EMBL" id="RKRK01000002">
    <property type="protein sequence ID" value="RPF58343.1"/>
    <property type="molecule type" value="Genomic_DNA"/>
</dbReference>
<dbReference type="InterPro" id="IPR023378">
    <property type="entry name" value="YheA/YmcA-like_dom_sf"/>
</dbReference>
<organism evidence="2 3">
    <name type="scientific">Abyssicoccus albus</name>
    <dbReference type="NCBI Taxonomy" id="1817405"/>
    <lineage>
        <taxon>Bacteria</taxon>
        <taxon>Bacillati</taxon>
        <taxon>Bacillota</taxon>
        <taxon>Bacilli</taxon>
        <taxon>Bacillales</taxon>
        <taxon>Abyssicoccaceae</taxon>
    </lineage>
</organism>
<reference evidence="2 3" key="1">
    <citation type="submission" date="2018-11" db="EMBL/GenBank/DDBJ databases">
        <title>Genomic Encyclopedia of Type Strains, Phase IV (KMG-IV): sequencing the most valuable type-strain genomes for metagenomic binning, comparative biology and taxonomic classification.</title>
        <authorList>
            <person name="Goeker M."/>
        </authorList>
    </citation>
    <scope>NUCLEOTIDE SEQUENCE [LARGE SCALE GENOMIC DNA]</scope>
    <source>
        <strain evidence="2 3">DSM 29158</strain>
    </source>
</reference>
<accession>A0A1Q1G0G2</accession>
<evidence type="ECO:0000313" key="3">
    <source>
        <dbReference type="Proteomes" id="UP000277108"/>
    </source>
</evidence>
<dbReference type="Proteomes" id="UP000277108">
    <property type="component" value="Unassembled WGS sequence"/>
</dbReference>
<name>A0A1Q1G0G2_9BACL</name>
<dbReference type="RefSeq" id="WP_077139931.1">
    <property type="nucleotide sequence ID" value="NZ_CBCSGK010000012.1"/>
</dbReference>
<dbReference type="InterPro" id="IPR010368">
    <property type="entry name" value="Com_YlbF"/>
</dbReference>
<dbReference type="STRING" id="1849491.BVH56_02425"/>
<dbReference type="HAMAP" id="MF_01526">
    <property type="entry name" value="UPF0342"/>
    <property type="match status" value="1"/>
</dbReference>
<dbReference type="AlphaFoldDB" id="A0A1Q1G0G2"/>
<gene>
    <name evidence="2" type="ORF">EDD62_0989</name>
</gene>
<comment type="caution">
    <text evidence="2">The sequence shown here is derived from an EMBL/GenBank/DDBJ whole genome shotgun (WGS) entry which is preliminary data.</text>
</comment>